<organism evidence="1">
    <name type="scientific">viral metagenome</name>
    <dbReference type="NCBI Taxonomy" id="1070528"/>
    <lineage>
        <taxon>unclassified sequences</taxon>
        <taxon>metagenomes</taxon>
        <taxon>organismal metagenomes</taxon>
    </lineage>
</organism>
<dbReference type="AlphaFoldDB" id="A0A6C0EQM3"/>
<sequence>MRNNDTPSMDNIYNSKFYSETKAYEQSLSDDYYKKAQMPFQSGVIPHYFTNDDMNPTVIKSLSGNNININDFKHGNMQPFIKKGVTQNVEQFGLNKNMGYSSDTKDVSKIEIEKTDFFTNQPFYNDTTIDTNNFLASRTNLTKLQNNVSPIQSVLVGPGLNRGFSSIGIGGFQQAETINYVKPKSKEELRPLSDQRSSLYTLPMKPKNNVEQRGVITPMNKNRSERSFNQTEDNWFKGQSVIKKEVGRPEENLTDTTARNNSHINYYGPLKNQDEFFNKDDDYGKNNIIIYDNERNLTQIETPVANFSSVIKAVISPITDALKITMKEFFVDNPRINGNAMPQLPEKATLYDPVTHTMKTTIKETTIHEGNNGNMSGMDETYTALYDTAKTTTKETTIHEGNGGVLSGIDETYSALYDTAKTTTKETTIHEGNGGVLSGIDETYAALYDIAKTTTKETTIHEGNGGTLSGIDETYAALYDTAKTTTKETTIHEGNGGTLSGADETYAALYDTAKTTIKETMIHEGNGGFMEGKQSGYVNNNNKARTTLKETIPYGGTVRNINKISYYSTYVYDPSIVAKKTVKETTVGLGGSGYGFFGGFLNSLLGGYLIKDEKAKNTQRQNSLTDNYGIAGSKTIFTPTDREADYNAEIDGTRELIMMKAGRTPNAGGKFVGVPKEDINMNVNKRQIDLEESARIGNMGTVYEGLPAPIDKENITKEKYQTNAFNNRLDSSILSSLIDNDNIIKINPIRTDCDNSI</sequence>
<proteinExistence type="predicted"/>
<dbReference type="EMBL" id="MN738904">
    <property type="protein sequence ID" value="QHT30639.1"/>
    <property type="molecule type" value="Genomic_DNA"/>
</dbReference>
<reference evidence="1" key="1">
    <citation type="journal article" date="2020" name="Nature">
        <title>Giant virus diversity and host interactions through global metagenomics.</title>
        <authorList>
            <person name="Schulz F."/>
            <person name="Roux S."/>
            <person name="Paez-Espino D."/>
            <person name="Jungbluth S."/>
            <person name="Walsh D.A."/>
            <person name="Denef V.J."/>
            <person name="McMahon K.D."/>
            <person name="Konstantinidis K.T."/>
            <person name="Eloe-Fadrosh E.A."/>
            <person name="Kyrpides N.C."/>
            <person name="Woyke T."/>
        </authorList>
    </citation>
    <scope>NUCLEOTIDE SEQUENCE</scope>
    <source>
        <strain evidence="1">GVMAG-M-3300009151-35</strain>
    </source>
</reference>
<evidence type="ECO:0000313" key="1">
    <source>
        <dbReference type="EMBL" id="QHT30639.1"/>
    </source>
</evidence>
<protein>
    <submittedName>
        <fullName evidence="1">Uncharacterized protein</fullName>
    </submittedName>
</protein>
<accession>A0A6C0EQM3</accession>
<name>A0A6C0EQM3_9ZZZZ</name>